<evidence type="ECO:0000259" key="9">
    <source>
        <dbReference type="PROSITE" id="PS50850"/>
    </source>
</evidence>
<dbReference type="Pfam" id="PF07690">
    <property type="entry name" value="MFS_1"/>
    <property type="match status" value="1"/>
</dbReference>
<feature type="domain" description="Major facilitator superfamily (MFS) profile" evidence="9">
    <location>
        <begin position="31"/>
        <end position="481"/>
    </location>
</feature>
<feature type="transmembrane region" description="Helical" evidence="8">
    <location>
        <begin position="242"/>
        <end position="265"/>
    </location>
</feature>
<dbReference type="SUPFAM" id="SSF103473">
    <property type="entry name" value="MFS general substrate transporter"/>
    <property type="match status" value="1"/>
</dbReference>
<dbReference type="OrthoDB" id="4080117at2"/>
<evidence type="ECO:0000256" key="1">
    <source>
        <dbReference type="ARBA" id="ARBA00004651"/>
    </source>
</evidence>
<evidence type="ECO:0000313" key="11">
    <source>
        <dbReference type="Proteomes" id="UP000181980"/>
    </source>
</evidence>
<dbReference type="Gene3D" id="1.20.1250.20">
    <property type="entry name" value="MFS general substrate transporter like domains"/>
    <property type="match status" value="1"/>
</dbReference>
<evidence type="ECO:0000313" key="10">
    <source>
        <dbReference type="EMBL" id="SED60002.1"/>
    </source>
</evidence>
<evidence type="ECO:0000256" key="5">
    <source>
        <dbReference type="ARBA" id="ARBA00022989"/>
    </source>
</evidence>
<evidence type="ECO:0000256" key="4">
    <source>
        <dbReference type="ARBA" id="ARBA00022692"/>
    </source>
</evidence>
<feature type="transmembrane region" description="Helical" evidence="8">
    <location>
        <begin position="422"/>
        <end position="442"/>
    </location>
</feature>
<feature type="transmembrane region" description="Helical" evidence="8">
    <location>
        <begin position="374"/>
        <end position="401"/>
    </location>
</feature>
<feature type="transmembrane region" description="Helical" evidence="8">
    <location>
        <begin position="122"/>
        <end position="143"/>
    </location>
</feature>
<dbReference type="EMBL" id="FNUC01000001">
    <property type="protein sequence ID" value="SED60002.1"/>
    <property type="molecule type" value="Genomic_DNA"/>
</dbReference>
<protein>
    <submittedName>
        <fullName evidence="10">Drug resistance transporter, EmrB/QacA subfamily</fullName>
    </submittedName>
</protein>
<dbReference type="GO" id="GO:0022857">
    <property type="term" value="F:transmembrane transporter activity"/>
    <property type="evidence" value="ECO:0007669"/>
    <property type="project" value="InterPro"/>
</dbReference>
<reference evidence="11" key="1">
    <citation type="submission" date="2016-10" db="EMBL/GenBank/DDBJ databases">
        <authorList>
            <person name="Varghese N."/>
            <person name="Submissions S."/>
        </authorList>
    </citation>
    <scope>NUCLEOTIDE SEQUENCE [LARGE SCALE GENOMIC DNA]</scope>
    <source>
        <strain evidence="11">DSM 45237</strain>
    </source>
</reference>
<feature type="transmembrane region" description="Helical" evidence="8">
    <location>
        <begin position="214"/>
        <end position="236"/>
    </location>
</feature>
<dbReference type="GO" id="GO:0005886">
    <property type="term" value="C:plasma membrane"/>
    <property type="evidence" value="ECO:0007669"/>
    <property type="project" value="UniProtKB-SubCell"/>
</dbReference>
<keyword evidence="5 8" id="KW-1133">Transmembrane helix</keyword>
<dbReference type="Gene3D" id="1.20.1720.10">
    <property type="entry name" value="Multidrug resistance protein D"/>
    <property type="match status" value="1"/>
</dbReference>
<keyword evidence="3" id="KW-1003">Cell membrane</keyword>
<evidence type="ECO:0000256" key="8">
    <source>
        <dbReference type="SAM" id="Phobius"/>
    </source>
</evidence>
<evidence type="ECO:0000256" key="3">
    <source>
        <dbReference type="ARBA" id="ARBA00022475"/>
    </source>
</evidence>
<dbReference type="PANTHER" id="PTHR42718:SF46">
    <property type="entry name" value="BLR6921 PROTEIN"/>
    <property type="match status" value="1"/>
</dbReference>
<evidence type="ECO:0000256" key="2">
    <source>
        <dbReference type="ARBA" id="ARBA00022448"/>
    </source>
</evidence>
<dbReference type="Proteomes" id="UP000181980">
    <property type="component" value="Unassembled WGS sequence"/>
</dbReference>
<feature type="transmembrane region" description="Helical" evidence="8">
    <location>
        <begin position="29"/>
        <end position="49"/>
    </location>
</feature>
<feature type="transmembrane region" description="Helical" evidence="8">
    <location>
        <begin position="182"/>
        <end position="202"/>
    </location>
</feature>
<sequence length="490" mass="49606">MTTREQSDARPGGPPGDQAADAATARRRAYTLAIVVTAQFLIVLDASVVNIALPSAQADLGMADSRKQWVVTGYSLAFGGLLMLGGRVADVRGRQKTFLAGLIGFTLASVVGGLAVNEAMLLAARAAQGASAAFLAPAGLAILTTAYTGRARAKAFAIFGVASGAGGIFGMVLGGVLTSLGSWRWCLLINLPVGLVLLILALRHLEESTAERPTRYDVPGAVTATAGVGSVIYAISNVAADGWLAPVTLAFLLGGVALLAVFVALQHRSPEPMMPLGLLAHRTRGGAFLIILLVNAVAATFYLLLTFYLQGVQDLSALLTGLAFVPIGVGILVGAVAAGRLMPIWPARTVIAVGLGIAVAAMSPMAFLRADSSFWSLILPVQVALGVGFGIVLTAIVSLALQGVAPTTAGVASALTNAVREIGGAVGISALNVVAIAVTTASNDPNPAEASADGYAAAFAVCAGLLAVALAVAVISLRPAQSVGRDVSQR</sequence>
<feature type="transmembrane region" description="Helical" evidence="8">
    <location>
        <begin position="98"/>
        <end position="116"/>
    </location>
</feature>
<dbReference type="STRING" id="561176.SAMN04488561_0070"/>
<dbReference type="PANTHER" id="PTHR42718">
    <property type="entry name" value="MAJOR FACILITATOR SUPERFAMILY MULTIDRUG TRANSPORTER MFSC"/>
    <property type="match status" value="1"/>
</dbReference>
<evidence type="ECO:0000256" key="7">
    <source>
        <dbReference type="SAM" id="MobiDB-lite"/>
    </source>
</evidence>
<evidence type="ECO:0000256" key="6">
    <source>
        <dbReference type="ARBA" id="ARBA00023136"/>
    </source>
</evidence>
<dbReference type="InterPro" id="IPR011701">
    <property type="entry name" value="MFS"/>
</dbReference>
<accession>A0A1H5BZS7</accession>
<dbReference type="InterPro" id="IPR036259">
    <property type="entry name" value="MFS_trans_sf"/>
</dbReference>
<dbReference type="PROSITE" id="PS50850">
    <property type="entry name" value="MFS"/>
    <property type="match status" value="1"/>
</dbReference>
<feature type="transmembrane region" description="Helical" evidence="8">
    <location>
        <begin position="155"/>
        <end position="176"/>
    </location>
</feature>
<feature type="transmembrane region" description="Helical" evidence="8">
    <location>
        <begin position="286"/>
        <end position="309"/>
    </location>
</feature>
<dbReference type="RefSeq" id="WP_069113961.1">
    <property type="nucleotide sequence ID" value="NZ_FNUC01000001.1"/>
</dbReference>
<feature type="transmembrane region" description="Helical" evidence="8">
    <location>
        <begin position="454"/>
        <end position="475"/>
    </location>
</feature>
<dbReference type="CDD" id="cd17321">
    <property type="entry name" value="MFS_MMR_MDR_like"/>
    <property type="match status" value="1"/>
</dbReference>
<feature type="transmembrane region" description="Helical" evidence="8">
    <location>
        <begin position="69"/>
        <end position="86"/>
    </location>
</feature>
<dbReference type="InterPro" id="IPR020846">
    <property type="entry name" value="MFS_dom"/>
</dbReference>
<comment type="subcellular location">
    <subcellularLocation>
        <location evidence="1">Cell membrane</location>
        <topology evidence="1">Multi-pass membrane protein</topology>
    </subcellularLocation>
</comment>
<keyword evidence="4 8" id="KW-0812">Transmembrane</keyword>
<feature type="region of interest" description="Disordered" evidence="7">
    <location>
        <begin position="1"/>
        <end position="21"/>
    </location>
</feature>
<gene>
    <name evidence="10" type="ORF">SAMN04488561_0070</name>
</gene>
<feature type="transmembrane region" description="Helical" evidence="8">
    <location>
        <begin position="350"/>
        <end position="368"/>
    </location>
</feature>
<organism evidence="10 11">
    <name type="scientific">Jiangella alba</name>
    <dbReference type="NCBI Taxonomy" id="561176"/>
    <lineage>
        <taxon>Bacteria</taxon>
        <taxon>Bacillati</taxon>
        <taxon>Actinomycetota</taxon>
        <taxon>Actinomycetes</taxon>
        <taxon>Jiangellales</taxon>
        <taxon>Jiangellaceae</taxon>
        <taxon>Jiangella</taxon>
    </lineage>
</organism>
<proteinExistence type="predicted"/>
<feature type="transmembrane region" description="Helical" evidence="8">
    <location>
        <begin position="315"/>
        <end position="338"/>
    </location>
</feature>
<dbReference type="AlphaFoldDB" id="A0A1H5BZS7"/>
<keyword evidence="6 8" id="KW-0472">Membrane</keyword>
<keyword evidence="2" id="KW-0813">Transport</keyword>
<name>A0A1H5BZS7_9ACTN</name>
<keyword evidence="11" id="KW-1185">Reference proteome</keyword>